<proteinExistence type="predicted"/>
<dbReference type="Pfam" id="PF00172">
    <property type="entry name" value="Zn_clus"/>
    <property type="match status" value="1"/>
</dbReference>
<name>A0A166QYI4_COLIC</name>
<evidence type="ECO:0000256" key="5">
    <source>
        <dbReference type="ARBA" id="ARBA00023242"/>
    </source>
</evidence>
<keyword evidence="1" id="KW-0479">Metal-binding</keyword>
<dbReference type="PROSITE" id="PS00463">
    <property type="entry name" value="ZN2_CY6_FUNGAL_1"/>
    <property type="match status" value="1"/>
</dbReference>
<dbReference type="SMART" id="SM00066">
    <property type="entry name" value="GAL4"/>
    <property type="match status" value="1"/>
</dbReference>
<keyword evidence="3" id="KW-0805">Transcription regulation</keyword>
<dbReference type="InterPro" id="IPR036864">
    <property type="entry name" value="Zn2-C6_fun-type_DNA-bd_sf"/>
</dbReference>
<dbReference type="Proteomes" id="UP000076584">
    <property type="component" value="Unassembled WGS sequence"/>
</dbReference>
<evidence type="ECO:0000256" key="4">
    <source>
        <dbReference type="ARBA" id="ARBA00023163"/>
    </source>
</evidence>
<evidence type="ECO:0000256" key="3">
    <source>
        <dbReference type="ARBA" id="ARBA00023015"/>
    </source>
</evidence>
<feature type="non-terminal residue" evidence="8">
    <location>
        <position position="1"/>
    </location>
</feature>
<dbReference type="Gene3D" id="4.10.240.10">
    <property type="entry name" value="Zn(2)-C6 fungal-type DNA-binding domain"/>
    <property type="match status" value="1"/>
</dbReference>
<evidence type="ECO:0000256" key="2">
    <source>
        <dbReference type="ARBA" id="ARBA00022833"/>
    </source>
</evidence>
<dbReference type="STRING" id="1573173.A0A166QYI4"/>
<dbReference type="GO" id="GO:0008270">
    <property type="term" value="F:zinc ion binding"/>
    <property type="evidence" value="ECO:0007669"/>
    <property type="project" value="InterPro"/>
</dbReference>
<dbReference type="GO" id="GO:0000981">
    <property type="term" value="F:DNA-binding transcription factor activity, RNA polymerase II-specific"/>
    <property type="evidence" value="ECO:0007669"/>
    <property type="project" value="InterPro"/>
</dbReference>
<comment type="caution">
    <text evidence="8">The sequence shown here is derived from an EMBL/GenBank/DDBJ whole genome shotgun (WGS) entry which is preliminary data.</text>
</comment>
<feature type="domain" description="Zn(2)-C6 fungal-type" evidence="7">
    <location>
        <begin position="14"/>
        <end position="43"/>
    </location>
</feature>
<feature type="region of interest" description="Disordered" evidence="6">
    <location>
        <begin position="182"/>
        <end position="208"/>
    </location>
</feature>
<dbReference type="EMBL" id="LFIW01002504">
    <property type="protein sequence ID" value="KZL68518.1"/>
    <property type="molecule type" value="Genomic_DNA"/>
</dbReference>
<reference evidence="8 9" key="1">
    <citation type="submission" date="2015-06" db="EMBL/GenBank/DDBJ databases">
        <title>Survival trade-offs in plant roots during colonization by closely related pathogenic and mutualistic fungi.</title>
        <authorList>
            <person name="Hacquard S."/>
            <person name="Kracher B."/>
            <person name="Hiruma K."/>
            <person name="Weinman A."/>
            <person name="Muench P."/>
            <person name="Garrido Oter R."/>
            <person name="Ver Loren van Themaat E."/>
            <person name="Dallerey J.-F."/>
            <person name="Damm U."/>
            <person name="Henrissat B."/>
            <person name="Lespinet O."/>
            <person name="Thon M."/>
            <person name="Kemen E."/>
            <person name="McHardy A.C."/>
            <person name="Schulze-Lefert P."/>
            <person name="O'Connell R.J."/>
        </authorList>
    </citation>
    <scope>NUCLEOTIDE SEQUENCE [LARGE SCALE GENOMIC DNA]</scope>
    <source>
        <strain evidence="8 9">MAFF 238704</strain>
    </source>
</reference>
<accession>A0A166QYI4</accession>
<sequence>LAINMSRPIGRKKSCAPCRTSKAKCSLESPCRRCEERNLDCKYDHLPRRSAAYRALRPLPAAGEDILGDLEQPSPQVERFAHNRSTSAGSSMEDQIDHYNGPPMNWDALLSHSFLHFSPGCELDLPNIPSASSAMRLDMLQGSQALPEPSGLPWLRNGQHPGVPDDQRALLSLCSPDPFPTARTSQLHAQAKENQPRPHHPFYQDRPLAPRRNKAAASRLTVTILLGQLLAYPKMIAKGGRLPPFIFPPCGLEGQNLPTDSCGKEFHKCLPEALAICCNLVQSFETRTAGSASFVWKSIYKEVERLQHEHTSYDCEGLLQALQAVVIYLLLQAGDPDSIPHNDVITLLSAPDSIVRALHMSCNYTINLTSSTKIDRREWIICESVRRTICIIFGLELLLDVDFNVAGTECGGFSHLPLPSGRELWENVSNDEWAARYRRLHAQSRNDRVLNLQDLRQARRAVGVESTDMSEDGRLVAQVAKWCESLDEIGMMVWMAVMLES</sequence>
<dbReference type="PANTHER" id="PTHR47660">
    <property type="entry name" value="TRANSCRIPTION FACTOR WITH C2H2 AND ZN(2)-CYS(6) DNA BINDING DOMAIN (EUROFUNG)-RELATED-RELATED"/>
    <property type="match status" value="1"/>
</dbReference>
<evidence type="ECO:0000259" key="7">
    <source>
        <dbReference type="PROSITE" id="PS50048"/>
    </source>
</evidence>
<gene>
    <name evidence="8" type="ORF">CI238_00146</name>
</gene>
<dbReference type="CDD" id="cd00067">
    <property type="entry name" value="GAL4"/>
    <property type="match status" value="1"/>
</dbReference>
<evidence type="ECO:0000256" key="6">
    <source>
        <dbReference type="SAM" id="MobiDB-lite"/>
    </source>
</evidence>
<dbReference type="PROSITE" id="PS50048">
    <property type="entry name" value="ZN2_CY6_FUNGAL_2"/>
    <property type="match status" value="1"/>
</dbReference>
<keyword evidence="9" id="KW-1185">Reference proteome</keyword>
<dbReference type="AlphaFoldDB" id="A0A166QYI4"/>
<dbReference type="SUPFAM" id="SSF57701">
    <property type="entry name" value="Zn2/Cys6 DNA-binding domain"/>
    <property type="match status" value="1"/>
</dbReference>
<keyword evidence="5" id="KW-0539">Nucleus</keyword>
<keyword evidence="2" id="KW-0862">Zinc</keyword>
<dbReference type="InterPro" id="IPR001138">
    <property type="entry name" value="Zn2Cys6_DnaBD"/>
</dbReference>
<protein>
    <submittedName>
        <fullName evidence="8">C6 finger domain-containing protein</fullName>
    </submittedName>
</protein>
<keyword evidence="4" id="KW-0804">Transcription</keyword>
<organism evidence="8 9">
    <name type="scientific">Colletotrichum incanum</name>
    <name type="common">Soybean anthracnose fungus</name>
    <dbReference type="NCBI Taxonomy" id="1573173"/>
    <lineage>
        <taxon>Eukaryota</taxon>
        <taxon>Fungi</taxon>
        <taxon>Dikarya</taxon>
        <taxon>Ascomycota</taxon>
        <taxon>Pezizomycotina</taxon>
        <taxon>Sordariomycetes</taxon>
        <taxon>Hypocreomycetidae</taxon>
        <taxon>Glomerellales</taxon>
        <taxon>Glomerellaceae</taxon>
        <taxon>Colletotrichum</taxon>
        <taxon>Colletotrichum spaethianum species complex</taxon>
    </lineage>
</organism>
<evidence type="ECO:0000313" key="9">
    <source>
        <dbReference type="Proteomes" id="UP000076584"/>
    </source>
</evidence>
<evidence type="ECO:0000313" key="8">
    <source>
        <dbReference type="EMBL" id="KZL68518.1"/>
    </source>
</evidence>
<dbReference type="PANTHER" id="PTHR47660:SF3">
    <property type="entry name" value="FINGER DOMAIN PROTEIN, PUTATIVE (AFU_ORTHOLOGUE AFUA_4G03310)-RELATED"/>
    <property type="match status" value="1"/>
</dbReference>
<evidence type="ECO:0000256" key="1">
    <source>
        <dbReference type="ARBA" id="ARBA00022723"/>
    </source>
</evidence>